<accession>J9GR23</accession>
<gene>
    <name evidence="2" type="ORF">EVA_01497</name>
</gene>
<comment type="caution">
    <text evidence="2">The sequence shown here is derived from an EMBL/GenBank/DDBJ whole genome shotgun (WGS) entry which is preliminary data.</text>
</comment>
<evidence type="ECO:0000256" key="1">
    <source>
        <dbReference type="SAM" id="MobiDB-lite"/>
    </source>
</evidence>
<organism evidence="2">
    <name type="scientific">gut metagenome</name>
    <dbReference type="NCBI Taxonomy" id="749906"/>
    <lineage>
        <taxon>unclassified sequences</taxon>
        <taxon>metagenomes</taxon>
        <taxon>organismal metagenomes</taxon>
    </lineage>
</organism>
<dbReference type="EMBL" id="AMCI01000208">
    <property type="protein sequence ID" value="EJX10319.1"/>
    <property type="molecule type" value="Genomic_DNA"/>
</dbReference>
<name>J9GR23_9ZZZZ</name>
<feature type="compositionally biased region" description="Basic and acidic residues" evidence="1">
    <location>
        <begin position="11"/>
        <end position="20"/>
    </location>
</feature>
<proteinExistence type="predicted"/>
<reference evidence="2" key="1">
    <citation type="journal article" date="2012" name="PLoS ONE">
        <title>Gene sets for utilization of primary and secondary nutrition supplies in the distal gut of endangered iberian lynx.</title>
        <authorList>
            <person name="Alcaide M."/>
            <person name="Messina E."/>
            <person name="Richter M."/>
            <person name="Bargiela R."/>
            <person name="Peplies J."/>
            <person name="Huws S.A."/>
            <person name="Newbold C.J."/>
            <person name="Golyshin P.N."/>
            <person name="Simon M.A."/>
            <person name="Lopez G."/>
            <person name="Yakimov M.M."/>
            <person name="Ferrer M."/>
        </authorList>
    </citation>
    <scope>NUCLEOTIDE SEQUENCE</scope>
</reference>
<protein>
    <submittedName>
        <fullName evidence="2">Uncharacterized protein</fullName>
    </submittedName>
</protein>
<feature type="region of interest" description="Disordered" evidence="1">
    <location>
        <begin position="1"/>
        <end position="23"/>
    </location>
</feature>
<dbReference type="AlphaFoldDB" id="J9GR23"/>
<feature type="compositionally biased region" description="Polar residues" evidence="1">
    <location>
        <begin position="1"/>
        <end position="10"/>
    </location>
</feature>
<sequence>MRIITLQSDPTRGRFNEPKKRMSVTLKQETPLGNALLASFMHKGKYYF</sequence>
<evidence type="ECO:0000313" key="2">
    <source>
        <dbReference type="EMBL" id="EJX10319.1"/>
    </source>
</evidence>